<gene>
    <name evidence="15" type="ORF">BDV40DRAFT_24284</name>
</gene>
<dbReference type="PANTHER" id="PTHR47348:SF3">
    <property type="entry name" value="MEIOTICALLY UP-REGULATED GENE 190 PROTEIN"/>
    <property type="match status" value="1"/>
</dbReference>
<accession>A0A5N6UI80</accession>
<name>A0A5N6UI80_ASPTM</name>
<dbReference type="InterPro" id="IPR037767">
    <property type="entry name" value="C2A_Mug190-like"/>
</dbReference>
<evidence type="ECO:0000313" key="15">
    <source>
        <dbReference type="EMBL" id="KAE8158315.1"/>
    </source>
</evidence>
<dbReference type="GO" id="GO:0061817">
    <property type="term" value="P:endoplasmic reticulum-plasma membrane tethering"/>
    <property type="evidence" value="ECO:0007669"/>
    <property type="project" value="InterPro"/>
</dbReference>
<dbReference type="InterPro" id="IPR031468">
    <property type="entry name" value="SMP_LBD"/>
</dbReference>
<feature type="transmembrane region" description="Helical" evidence="12">
    <location>
        <begin position="365"/>
        <end position="383"/>
    </location>
</feature>
<feature type="region of interest" description="Disordered" evidence="11">
    <location>
        <begin position="623"/>
        <end position="643"/>
    </location>
</feature>
<evidence type="ECO:0000256" key="7">
    <source>
        <dbReference type="ARBA" id="ARBA00022989"/>
    </source>
</evidence>
<protein>
    <recommendedName>
        <fullName evidence="17">C2 domain-containing protein</fullName>
    </recommendedName>
</protein>
<dbReference type="Proteomes" id="UP000326950">
    <property type="component" value="Unassembled WGS sequence"/>
</dbReference>
<dbReference type="CDD" id="cd04052">
    <property type="entry name" value="C2B_Tricalbin-like"/>
    <property type="match status" value="1"/>
</dbReference>
<evidence type="ECO:0000256" key="3">
    <source>
        <dbReference type="ARBA" id="ARBA00022553"/>
    </source>
</evidence>
<keyword evidence="10 12" id="KW-0472">Membrane</keyword>
<dbReference type="SUPFAM" id="SSF49562">
    <property type="entry name" value="C2 domain (Calcium/lipid-binding domain, CaLB)"/>
    <property type="match status" value="2"/>
</dbReference>
<sequence length="1222" mass="137492">MGPHNTGVDSPKHHRVGEHYGTHNPVPTIQKFLEHLEKDKQDRKTHEEAVTAREKEEDARVEARPHKPRKRPGKGKTRMVTDPTTGREIEVEDQDGDSMEVVKNPKDVRTSPSQSLKDYKENQDITAPPDPIAEGTTSDVPLHGEITNVLFHPTPSISYKPMYDQLEKRGTGLCIGIVFGTLFVGRMFGGSLWALLPLAACIASGVWLWVQEVIRSGREMEWSSEQLRGQMAIANLLPESVEWMNSFLGVIWGLINPDMLSPIADTIEDIMQASAPSVVENVRIAEIDQGNNPLRILSLRALPDEHVQHIKDNVREENLKNKDPQEAAAMEEGGSYYNIEASFAYHAKPTGQTASSKARNMHMQLVFYLGMRGLFGVPFPVFVELIEMVGTVRIRFQLMPEAPFMKDMTFSLVGIPHIRAGCMPMFKAGVNILNLPLISNFVNYAIGTACGLFAAPKSMTMDLSMILKGDDIIKETQALGIMWVRIHRATGLSKQDRRGSYGGGSDPYINLSFSKYGKPMYCTRVITDDLNPVWEETAALLVNPELISADENLSVELWDSDRNTADDIVGKVELPIREMIQHPARMYPQVSKLQGLNEGSEMPGELHWEVGFFGKPKLRPELRTDGKKKDLPENLRDNPQFQDDKGVITNEEEDAITHTPPDPLWPSGILSIVVHQIVNLQLANIKGSRYRKGREYEPAKPYGENTEEQGGDLPTSYCKIILNDQLVYHTRPKAVSSKPIFNAGTERFVRDWRSAIVTVTVRDQRYREHDPILGVVPLKLSEILQTSSQVTRWYPLDGGIGYGRIRISLLLRHVETRLPPNMLGWDVGTFEFASDKIIAKNFSHRAKIKLRTGGSSGKIPRYVASIEGQDTSFNLTNGSLHKSTRLPVKYRYRSPVVFEFYSPGKHGAAAYAILWLQHLVDNEDTPVDLPLWSTKNGKRLTQNYITEENWEAKREPGLEDLQIIGRLQFTCRFTPGIDESHEHYVVDNHSRETYETWEACIAEGVRPRSISLEVPEETEQLHERSLVDGRDVLKHADPKERRQWIDKQGQDWSGAFGNDPSAFMNHDGHKVAEPGRDKPPYPADGHSVEALHPEEEEKKEEEEEDDDDDGGDDSSSNSSSSRTETSTEQRLSTLNGSQLSSTETPTSTTEDSLAGSSKGSKHTKKANRRSEQRQQRGLMQWKPARNAVFARDEAKYALRKVRKRFTGNLTGREPDIETETGN</sequence>
<evidence type="ECO:0000259" key="14">
    <source>
        <dbReference type="PROSITE" id="PS51847"/>
    </source>
</evidence>
<keyword evidence="8" id="KW-0445">Lipid transport</keyword>
<evidence type="ECO:0000256" key="10">
    <source>
        <dbReference type="ARBA" id="ARBA00023136"/>
    </source>
</evidence>
<feature type="compositionally biased region" description="Low complexity" evidence="11">
    <location>
        <begin position="1137"/>
        <end position="1153"/>
    </location>
</feature>
<keyword evidence="5" id="KW-0677">Repeat</keyword>
<evidence type="ECO:0000259" key="13">
    <source>
        <dbReference type="PROSITE" id="PS50004"/>
    </source>
</evidence>
<feature type="domain" description="C2" evidence="13">
    <location>
        <begin position="651"/>
        <end position="794"/>
    </location>
</feature>
<dbReference type="EMBL" id="ML738698">
    <property type="protein sequence ID" value="KAE8158315.1"/>
    <property type="molecule type" value="Genomic_DNA"/>
</dbReference>
<feature type="region of interest" description="Disordered" evidence="11">
    <location>
        <begin position="1"/>
        <end position="131"/>
    </location>
</feature>
<dbReference type="InterPro" id="IPR057349">
    <property type="entry name" value="C2_Mug190_3rd"/>
</dbReference>
<dbReference type="Gene3D" id="2.60.40.150">
    <property type="entry name" value="C2 domain"/>
    <property type="match status" value="2"/>
</dbReference>
<dbReference type="InterPro" id="IPR037765">
    <property type="entry name" value="C2B_Tricalbin"/>
</dbReference>
<feature type="compositionally biased region" description="Basic and acidic residues" evidence="11">
    <location>
        <begin position="1086"/>
        <end position="1096"/>
    </location>
</feature>
<dbReference type="Pfam" id="PF25669">
    <property type="entry name" value="SMP_MUG190-like"/>
    <property type="match status" value="1"/>
</dbReference>
<dbReference type="GO" id="GO:0005789">
    <property type="term" value="C:endoplasmic reticulum membrane"/>
    <property type="evidence" value="ECO:0007669"/>
    <property type="project" value="UniProtKB-SubCell"/>
</dbReference>
<keyword evidence="4 12" id="KW-0812">Transmembrane</keyword>
<feature type="compositionally biased region" description="Basic residues" evidence="11">
    <location>
        <begin position="66"/>
        <end position="77"/>
    </location>
</feature>
<dbReference type="InterPro" id="IPR035892">
    <property type="entry name" value="C2_domain_sf"/>
</dbReference>
<keyword evidence="6" id="KW-0256">Endoplasmic reticulum</keyword>
<dbReference type="Pfam" id="PF25331">
    <property type="entry name" value="C2_Mug190_3rd"/>
    <property type="match status" value="1"/>
</dbReference>
<dbReference type="InterPro" id="IPR000008">
    <property type="entry name" value="C2_dom"/>
</dbReference>
<keyword evidence="16" id="KW-1185">Reference proteome</keyword>
<organism evidence="15 16">
    <name type="scientific">Aspergillus tamarii</name>
    <dbReference type="NCBI Taxonomy" id="41984"/>
    <lineage>
        <taxon>Eukaryota</taxon>
        <taxon>Fungi</taxon>
        <taxon>Dikarya</taxon>
        <taxon>Ascomycota</taxon>
        <taxon>Pezizomycotina</taxon>
        <taxon>Eurotiomycetes</taxon>
        <taxon>Eurotiomycetidae</taxon>
        <taxon>Eurotiales</taxon>
        <taxon>Aspergillaceae</taxon>
        <taxon>Aspergillus</taxon>
        <taxon>Aspergillus subgen. Circumdati</taxon>
    </lineage>
</organism>
<keyword evidence="9" id="KW-0446">Lipid-binding</keyword>
<feature type="compositionally biased region" description="Basic and acidic residues" evidence="11">
    <location>
        <begin position="1066"/>
        <end position="1079"/>
    </location>
</feature>
<dbReference type="OrthoDB" id="419768at2759"/>
<dbReference type="CDD" id="cd21676">
    <property type="entry name" value="SMP_Mug190"/>
    <property type="match status" value="1"/>
</dbReference>
<feature type="compositionally biased region" description="Basic and acidic residues" evidence="11">
    <location>
        <begin position="32"/>
        <end position="65"/>
    </location>
</feature>
<keyword evidence="7 12" id="KW-1133">Transmembrane helix</keyword>
<dbReference type="PANTHER" id="PTHR47348">
    <property type="entry name" value="MEIOTICALLY UP-REGULATED GENE 190 PROTEIN"/>
    <property type="match status" value="1"/>
</dbReference>
<keyword evidence="3" id="KW-0597">Phosphoprotein</keyword>
<evidence type="ECO:0000256" key="6">
    <source>
        <dbReference type="ARBA" id="ARBA00022824"/>
    </source>
</evidence>
<feature type="compositionally biased region" description="Low complexity" evidence="11">
    <location>
        <begin position="1113"/>
        <end position="1128"/>
    </location>
</feature>
<feature type="domain" description="SMP-LTD" evidence="14">
    <location>
        <begin position="237"/>
        <end position="464"/>
    </location>
</feature>
<dbReference type="Pfam" id="PF00168">
    <property type="entry name" value="C2"/>
    <property type="match status" value="2"/>
</dbReference>
<evidence type="ECO:0000256" key="1">
    <source>
        <dbReference type="ARBA" id="ARBA00004586"/>
    </source>
</evidence>
<feature type="region of interest" description="Disordered" evidence="11">
    <location>
        <begin position="1032"/>
        <end position="1184"/>
    </location>
</feature>
<evidence type="ECO:0008006" key="17">
    <source>
        <dbReference type="Google" id="ProtNLM"/>
    </source>
</evidence>
<reference evidence="15 16" key="1">
    <citation type="submission" date="2019-04" db="EMBL/GenBank/DDBJ databases">
        <title>Friends and foes A comparative genomics study of 23 Aspergillus species from section Flavi.</title>
        <authorList>
            <consortium name="DOE Joint Genome Institute"/>
            <person name="Kjaerbolling I."/>
            <person name="Vesth T."/>
            <person name="Frisvad J.C."/>
            <person name="Nybo J.L."/>
            <person name="Theobald S."/>
            <person name="Kildgaard S."/>
            <person name="Isbrandt T."/>
            <person name="Kuo A."/>
            <person name="Sato A."/>
            <person name="Lyhne E.K."/>
            <person name="Kogle M.E."/>
            <person name="Wiebenga A."/>
            <person name="Kun R.S."/>
            <person name="Lubbers R.J."/>
            <person name="Makela M.R."/>
            <person name="Barry K."/>
            <person name="Chovatia M."/>
            <person name="Clum A."/>
            <person name="Daum C."/>
            <person name="Haridas S."/>
            <person name="He G."/>
            <person name="LaButti K."/>
            <person name="Lipzen A."/>
            <person name="Mondo S."/>
            <person name="Riley R."/>
            <person name="Salamov A."/>
            <person name="Simmons B.A."/>
            <person name="Magnuson J.K."/>
            <person name="Henrissat B."/>
            <person name="Mortensen U.H."/>
            <person name="Larsen T.O."/>
            <person name="Devries R.P."/>
            <person name="Grigoriev I.V."/>
            <person name="Machida M."/>
            <person name="Baker S.E."/>
            <person name="Andersen M.R."/>
        </authorList>
    </citation>
    <scope>NUCLEOTIDE SEQUENCE [LARGE SCALE GENOMIC DNA]</scope>
    <source>
        <strain evidence="15 16">CBS 117626</strain>
    </source>
</reference>
<dbReference type="AlphaFoldDB" id="A0A5N6UI80"/>
<feature type="transmembrane region" description="Helical" evidence="12">
    <location>
        <begin position="194"/>
        <end position="210"/>
    </location>
</feature>
<dbReference type="PROSITE" id="PS50004">
    <property type="entry name" value="C2"/>
    <property type="match status" value="2"/>
</dbReference>
<evidence type="ECO:0000256" key="12">
    <source>
        <dbReference type="SAM" id="Phobius"/>
    </source>
</evidence>
<proteinExistence type="predicted"/>
<evidence type="ECO:0000256" key="11">
    <source>
        <dbReference type="SAM" id="MobiDB-lite"/>
    </source>
</evidence>
<dbReference type="PROSITE" id="PS51847">
    <property type="entry name" value="SMP"/>
    <property type="match status" value="1"/>
</dbReference>
<dbReference type="GO" id="GO:0008289">
    <property type="term" value="F:lipid binding"/>
    <property type="evidence" value="ECO:0007669"/>
    <property type="project" value="UniProtKB-KW"/>
</dbReference>
<evidence type="ECO:0000256" key="8">
    <source>
        <dbReference type="ARBA" id="ARBA00023055"/>
    </source>
</evidence>
<keyword evidence="2" id="KW-0813">Transport</keyword>
<dbReference type="CDD" id="cd04041">
    <property type="entry name" value="C2A_fungal"/>
    <property type="match status" value="1"/>
</dbReference>
<evidence type="ECO:0000313" key="16">
    <source>
        <dbReference type="Proteomes" id="UP000326950"/>
    </source>
</evidence>
<evidence type="ECO:0000256" key="4">
    <source>
        <dbReference type="ARBA" id="ARBA00022692"/>
    </source>
</evidence>
<feature type="domain" description="C2" evidence="13">
    <location>
        <begin position="462"/>
        <end position="591"/>
    </location>
</feature>
<comment type="subcellular location">
    <subcellularLocation>
        <location evidence="1">Endoplasmic reticulum membrane</location>
    </subcellularLocation>
</comment>
<dbReference type="GO" id="GO:0006869">
    <property type="term" value="P:lipid transport"/>
    <property type="evidence" value="ECO:0007669"/>
    <property type="project" value="UniProtKB-KW"/>
</dbReference>
<evidence type="ECO:0000256" key="2">
    <source>
        <dbReference type="ARBA" id="ARBA00022448"/>
    </source>
</evidence>
<feature type="compositionally biased region" description="Basic and acidic residues" evidence="11">
    <location>
        <begin position="1032"/>
        <end position="1049"/>
    </location>
</feature>
<dbReference type="SMART" id="SM00239">
    <property type="entry name" value="C2"/>
    <property type="match status" value="2"/>
</dbReference>
<evidence type="ECO:0000256" key="9">
    <source>
        <dbReference type="ARBA" id="ARBA00023121"/>
    </source>
</evidence>
<feature type="compositionally biased region" description="Acidic residues" evidence="11">
    <location>
        <begin position="1097"/>
        <end position="1112"/>
    </location>
</feature>
<evidence type="ECO:0000256" key="5">
    <source>
        <dbReference type="ARBA" id="ARBA00022737"/>
    </source>
</evidence>